<accession>A0A3D9BNE1</accession>
<dbReference type="OrthoDB" id="9797825at2"/>
<evidence type="ECO:0000256" key="1">
    <source>
        <dbReference type="ARBA" id="ARBA00008231"/>
    </source>
</evidence>
<comment type="similarity">
    <text evidence="1">Belongs to the ATP12 family.</text>
</comment>
<evidence type="ECO:0000313" key="5">
    <source>
        <dbReference type="Proteomes" id="UP000257131"/>
    </source>
</evidence>
<dbReference type="PANTHER" id="PTHR21013">
    <property type="entry name" value="ATP SYNTHASE MITOCHONDRIAL F1 COMPLEX ASSEMBLY FACTOR 2/ATP12 PROTEIN, MITOCHONDRIAL PRECURSOR"/>
    <property type="match status" value="1"/>
</dbReference>
<sequence length="240" mass="25519">MTDWAARRFWTAAEAVEAEGGHGVALDGRLVRTPARAALVLPSRPLAEAVAGEWRDQPEVIDPAAMPLTRAANTALDRVAPARAEVIGALAEYGETDLLCYRAEGPEALAARQAEAWDPMLDWAAEHLGARLVRAAGVMHVAQPPESVGALRAALEALGPFELTALDDLVTLSGSLVLGLAAERGAAPPERLWALSRIDETWQAEQWGEDAEAAAQAETRRAAFLRAARFLHLARGDAAA</sequence>
<gene>
    <name evidence="4" type="ORF">DRV84_13010</name>
</gene>
<dbReference type="Proteomes" id="UP000257131">
    <property type="component" value="Unassembled WGS sequence"/>
</dbReference>
<dbReference type="EMBL" id="QOHR01000023">
    <property type="protein sequence ID" value="REC54952.1"/>
    <property type="molecule type" value="Genomic_DNA"/>
</dbReference>
<dbReference type="InterPro" id="IPR023335">
    <property type="entry name" value="ATP12_ortho_dom_sf"/>
</dbReference>
<dbReference type="Pfam" id="PF07542">
    <property type="entry name" value="ATP12"/>
    <property type="match status" value="1"/>
</dbReference>
<name>A0A3D9BNE1_9RHOB</name>
<dbReference type="AlphaFoldDB" id="A0A3D9BNE1"/>
<keyword evidence="5" id="KW-1185">Reference proteome</keyword>
<dbReference type="GO" id="GO:0043461">
    <property type="term" value="P:proton-transporting ATP synthase complex assembly"/>
    <property type="evidence" value="ECO:0007669"/>
    <property type="project" value="InterPro"/>
</dbReference>
<comment type="caution">
    <text evidence="4">The sequence shown here is derived from an EMBL/GenBank/DDBJ whole genome shotgun (WGS) entry which is preliminary data.</text>
</comment>
<evidence type="ECO:0000256" key="3">
    <source>
        <dbReference type="ARBA" id="ARBA00023186"/>
    </source>
</evidence>
<dbReference type="SUPFAM" id="SSF160909">
    <property type="entry name" value="ATP12-like"/>
    <property type="match status" value="1"/>
</dbReference>
<keyword evidence="3" id="KW-0143">Chaperone</keyword>
<dbReference type="Gene3D" id="1.10.3580.10">
    <property type="entry name" value="ATP12 ATPase"/>
    <property type="match status" value="1"/>
</dbReference>
<dbReference type="InterPro" id="IPR042272">
    <property type="entry name" value="ATP12_ATP_synth-F1-assembly_N"/>
</dbReference>
<protein>
    <submittedName>
        <fullName evidence="4">ATPase</fullName>
    </submittedName>
</protein>
<reference evidence="4 5" key="1">
    <citation type="journal article" date="2017" name="Int. J. Syst. Evol. Microbiol.">
        <title>Rhodosalinus sediminis gen. nov., sp. nov., isolated from marine saltern.</title>
        <authorList>
            <person name="Guo L.Y."/>
            <person name="Ling S.K."/>
            <person name="Li C.M."/>
            <person name="Chen G.J."/>
            <person name="Du Z.J."/>
        </authorList>
    </citation>
    <scope>NUCLEOTIDE SEQUENCE [LARGE SCALE GENOMIC DNA]</scope>
    <source>
        <strain evidence="4 5">WDN1C137</strain>
    </source>
</reference>
<evidence type="ECO:0000256" key="2">
    <source>
        <dbReference type="ARBA" id="ARBA00022946"/>
    </source>
</evidence>
<proteinExistence type="inferred from homology"/>
<organism evidence="4 5">
    <name type="scientific">Rhodosalinus sediminis</name>
    <dbReference type="NCBI Taxonomy" id="1940533"/>
    <lineage>
        <taxon>Bacteria</taxon>
        <taxon>Pseudomonadati</taxon>
        <taxon>Pseudomonadota</taxon>
        <taxon>Alphaproteobacteria</taxon>
        <taxon>Rhodobacterales</taxon>
        <taxon>Paracoccaceae</taxon>
        <taxon>Rhodosalinus</taxon>
    </lineage>
</organism>
<dbReference type="RefSeq" id="WP_115981414.1">
    <property type="nucleotide sequence ID" value="NZ_QOHR01000023.1"/>
</dbReference>
<evidence type="ECO:0000313" key="4">
    <source>
        <dbReference type="EMBL" id="REC54952.1"/>
    </source>
</evidence>
<dbReference type="Gene3D" id="3.30.2180.10">
    <property type="entry name" value="ATP12-like"/>
    <property type="match status" value="1"/>
</dbReference>
<dbReference type="PANTHER" id="PTHR21013:SF10">
    <property type="entry name" value="ATP SYNTHASE MITOCHONDRIAL F1 COMPLEX ASSEMBLY FACTOR 2"/>
    <property type="match status" value="1"/>
</dbReference>
<dbReference type="InterPro" id="IPR011419">
    <property type="entry name" value="ATP12_ATP_synth-F1-assembly"/>
</dbReference>
<keyword evidence="2" id="KW-0809">Transit peptide</keyword>